<name>A0A330JVU0_PSESX</name>
<keyword evidence="1" id="KW-0614">Plasmid</keyword>
<dbReference type="EMBL" id="LT985211">
    <property type="protein sequence ID" value="SPD89424.1"/>
    <property type="molecule type" value="Genomic_DNA"/>
</dbReference>
<geneLocation type="plasmid" evidence="1">
    <name>PP2</name>
</geneLocation>
<sequence length="56" mass="6550">MSETLKYVKNKRPIHSRCQRFVDRRTTDLQLPGNLHRTDTLIVQGEDIGLIQKILC</sequence>
<evidence type="ECO:0000313" key="2">
    <source>
        <dbReference type="Proteomes" id="UP000305348"/>
    </source>
</evidence>
<dbReference type="AlphaFoldDB" id="A0A330JVU0"/>
<organism evidence="1 2">
    <name type="scientific">Pseudomonas syringae pv. cerasicola</name>
    <dbReference type="NCBI Taxonomy" id="264451"/>
    <lineage>
        <taxon>Bacteria</taxon>
        <taxon>Pseudomonadati</taxon>
        <taxon>Pseudomonadota</taxon>
        <taxon>Gammaproteobacteria</taxon>
        <taxon>Pseudomonadales</taxon>
        <taxon>Pseudomonadaceae</taxon>
        <taxon>Pseudomonas</taxon>
        <taxon>Pseudomonas syringae</taxon>
    </lineage>
</organism>
<proteinExistence type="predicted"/>
<dbReference type="Proteomes" id="UP000305348">
    <property type="component" value="Plasmid PP2"/>
</dbReference>
<protein>
    <submittedName>
        <fullName evidence="1">Uncharacterized protein</fullName>
    </submittedName>
</protein>
<reference evidence="2" key="1">
    <citation type="submission" date="2018-02" db="EMBL/GenBank/DDBJ databases">
        <authorList>
            <person name="Blom J."/>
        </authorList>
    </citation>
    <scope>NUCLEOTIDE SEQUENCE [LARGE SCALE GENOMIC DNA]</scope>
    <source>
        <strain evidence="2">CFBP 6110</strain>
        <plasmid evidence="2">pp2</plasmid>
    </source>
</reference>
<accession>A0A330JVU0</accession>
<gene>
    <name evidence="1" type="ORF">PSCFBP6110_P200006</name>
</gene>
<evidence type="ECO:0000313" key="1">
    <source>
        <dbReference type="EMBL" id="SPD89424.1"/>
    </source>
</evidence>